<evidence type="ECO:0000313" key="3">
    <source>
        <dbReference type="EMBL" id="KZN50862.1"/>
    </source>
</evidence>
<dbReference type="InterPro" id="IPR001584">
    <property type="entry name" value="Integrase_cat-core"/>
</dbReference>
<feature type="domain" description="Integrase catalytic" evidence="2">
    <location>
        <begin position="138"/>
        <end position="314"/>
    </location>
</feature>
<dbReference type="EMBL" id="AUXZ01000070">
    <property type="protein sequence ID" value="KZN50862.1"/>
    <property type="molecule type" value="Genomic_DNA"/>
</dbReference>
<gene>
    <name evidence="3" type="ORF">N476_14570</name>
</gene>
<dbReference type="GO" id="GO:0003676">
    <property type="term" value="F:nucleic acid binding"/>
    <property type="evidence" value="ECO:0007669"/>
    <property type="project" value="InterPro"/>
</dbReference>
<dbReference type="PANTHER" id="PTHR35004">
    <property type="entry name" value="TRANSPOSASE RV3428C-RELATED"/>
    <property type="match status" value="1"/>
</dbReference>
<dbReference type="Pfam" id="PF22483">
    <property type="entry name" value="Mu-transpos_C_2"/>
    <property type="match status" value="1"/>
</dbReference>
<dbReference type="InterPro" id="IPR054353">
    <property type="entry name" value="IstA-like_C"/>
</dbReference>
<dbReference type="InterPro" id="IPR036397">
    <property type="entry name" value="RNaseH_sf"/>
</dbReference>
<dbReference type="Pfam" id="PF00665">
    <property type="entry name" value="rve"/>
    <property type="match status" value="1"/>
</dbReference>
<dbReference type="InterPro" id="IPR012337">
    <property type="entry name" value="RNaseH-like_sf"/>
</dbReference>
<evidence type="ECO:0000313" key="4">
    <source>
        <dbReference type="Proteomes" id="UP000076503"/>
    </source>
</evidence>
<accession>A0A167EJR3</accession>
<dbReference type="PATRIC" id="fig|1365251.3.peg.2125"/>
<evidence type="ECO:0000259" key="2">
    <source>
        <dbReference type="PROSITE" id="PS50994"/>
    </source>
</evidence>
<comment type="similarity">
    <text evidence="1">Belongs to the transposase IS21/IS408/IS1162 family.</text>
</comment>
<proteinExistence type="inferred from homology"/>
<sequence length="517" mass="59776">MLTFDKLREITRVCELRPDCSTREGGELTNCSHQVFGKMKKIVQKSQLSFAYVDSISDDAIAKIFYPNLIKRVRKGKRLPCKERIIETRVKRKGKRRLTWAKLFLEYESVDEKTAYRLTQFKFLARQMILEYQASMKQFYEPGECLFIDYAGLTVSVKENGRVTRLFVFVAVLGFSKRLFAFATRGMTTRDWLLALKKAFNFFGGVTEVVHSDNTVALVKKSGLLPLYTDEAKHFFRFYNCLADTSRVAKSQDNALAENGVSIVTYRILNYMQDMMFTSVDDANAYILREVNKINAAKFQSESFSRDDLFYKSEKGTLADLPKHEYQHIIYQKLLTVPKTYLISYEGHLYSVPHKYIGKRVEIRVYENGVMDILNRHELVTQHHVSKHTSGATIVREHMPIAHQKDAEKTKEFFVAWGHEIGVAAQQMTLKQYDFTRNTRSRHIGKRCIALQKCCNKVGAAVFERACAYALEKQQYHPTYVDMVARARPWEFLAETKPGFKHDNIRGPEYYGGSSHG</sequence>
<organism evidence="3 4">
    <name type="scientific">Pseudoalteromonas luteoviolacea H33</name>
    <dbReference type="NCBI Taxonomy" id="1365251"/>
    <lineage>
        <taxon>Bacteria</taxon>
        <taxon>Pseudomonadati</taxon>
        <taxon>Pseudomonadota</taxon>
        <taxon>Gammaproteobacteria</taxon>
        <taxon>Alteromonadales</taxon>
        <taxon>Pseudoalteromonadaceae</taxon>
        <taxon>Pseudoalteromonas</taxon>
    </lineage>
</organism>
<dbReference type="SUPFAM" id="SSF53098">
    <property type="entry name" value="Ribonuclease H-like"/>
    <property type="match status" value="1"/>
</dbReference>
<reference evidence="3 4" key="1">
    <citation type="submission" date="2013-07" db="EMBL/GenBank/DDBJ databases">
        <title>Comparative Genomic and Metabolomic Analysis of Twelve Strains of Pseudoalteromonas luteoviolacea.</title>
        <authorList>
            <person name="Vynne N.G."/>
            <person name="Mansson M."/>
            <person name="Gram L."/>
        </authorList>
    </citation>
    <scope>NUCLEOTIDE SEQUENCE [LARGE SCALE GENOMIC DNA]</scope>
    <source>
        <strain evidence="3 4">H33</strain>
    </source>
</reference>
<dbReference type="PANTHER" id="PTHR35004:SF8">
    <property type="entry name" value="TRANSPOSASE RV3428C-RELATED"/>
    <property type="match status" value="1"/>
</dbReference>
<dbReference type="Proteomes" id="UP000076503">
    <property type="component" value="Unassembled WGS sequence"/>
</dbReference>
<dbReference type="PROSITE" id="PS50994">
    <property type="entry name" value="INTEGRASE"/>
    <property type="match status" value="1"/>
</dbReference>
<comment type="caution">
    <text evidence="3">The sequence shown here is derived from an EMBL/GenBank/DDBJ whole genome shotgun (WGS) entry which is preliminary data.</text>
</comment>
<dbReference type="GO" id="GO:0015074">
    <property type="term" value="P:DNA integration"/>
    <property type="evidence" value="ECO:0007669"/>
    <property type="project" value="InterPro"/>
</dbReference>
<protein>
    <recommendedName>
        <fullName evidence="2">Integrase catalytic domain-containing protein</fullName>
    </recommendedName>
</protein>
<name>A0A167EJR3_9GAMM</name>
<dbReference type="Gene3D" id="3.30.420.10">
    <property type="entry name" value="Ribonuclease H-like superfamily/Ribonuclease H"/>
    <property type="match status" value="1"/>
</dbReference>
<evidence type="ECO:0000256" key="1">
    <source>
        <dbReference type="ARBA" id="ARBA00009277"/>
    </source>
</evidence>
<dbReference type="OrthoDB" id="2065409at2"/>
<dbReference type="AlphaFoldDB" id="A0A167EJR3"/>